<dbReference type="Pfam" id="PF18401">
    <property type="entry name" value="Thioredoxin_13"/>
    <property type="match status" value="1"/>
</dbReference>
<gene>
    <name evidence="15" type="ORF">BD324DRAFT_614744</name>
</gene>
<keyword evidence="16" id="KW-1185">Reference proteome</keyword>
<dbReference type="InterPro" id="IPR040693">
    <property type="entry name" value="UGGT_TRXL_1"/>
</dbReference>
<evidence type="ECO:0000256" key="2">
    <source>
        <dbReference type="ARBA" id="ARBA00004319"/>
    </source>
</evidence>
<dbReference type="Pfam" id="PF18403">
    <property type="entry name" value="Thioredoxin_15"/>
    <property type="match status" value="1"/>
</dbReference>
<feature type="compositionally biased region" description="Basic and acidic residues" evidence="9">
    <location>
        <begin position="1440"/>
        <end position="1450"/>
    </location>
</feature>
<dbReference type="Pfam" id="PF18400">
    <property type="entry name" value="Thioredoxin_12"/>
    <property type="match status" value="1"/>
</dbReference>
<dbReference type="STRING" id="4999.A0A1Y1UNY4"/>
<evidence type="ECO:0000256" key="5">
    <source>
        <dbReference type="ARBA" id="ARBA00022679"/>
    </source>
</evidence>
<organism evidence="15 16">
    <name type="scientific">Kockovaella imperatae</name>
    <dbReference type="NCBI Taxonomy" id="4999"/>
    <lineage>
        <taxon>Eukaryota</taxon>
        <taxon>Fungi</taxon>
        <taxon>Dikarya</taxon>
        <taxon>Basidiomycota</taxon>
        <taxon>Agaricomycotina</taxon>
        <taxon>Tremellomycetes</taxon>
        <taxon>Tremellales</taxon>
        <taxon>Cuniculitremaceae</taxon>
        <taxon>Kockovaella</taxon>
    </lineage>
</organism>
<dbReference type="Pfam" id="PF18404">
    <property type="entry name" value="Glyco_transf_24"/>
    <property type="match status" value="1"/>
</dbReference>
<feature type="domain" description="UGGT thioredoxin-like" evidence="10">
    <location>
        <begin position="45"/>
        <end position="193"/>
    </location>
</feature>
<keyword evidence="6" id="KW-0732">Signal</keyword>
<dbReference type="GO" id="GO:0003980">
    <property type="term" value="F:UDP-glucose:glycoprotein glucosyltransferase activity"/>
    <property type="evidence" value="ECO:0007669"/>
    <property type="project" value="InterPro"/>
</dbReference>
<evidence type="ECO:0000313" key="16">
    <source>
        <dbReference type="Proteomes" id="UP000193218"/>
    </source>
</evidence>
<dbReference type="Proteomes" id="UP000193218">
    <property type="component" value="Unassembled WGS sequence"/>
</dbReference>
<evidence type="ECO:0000259" key="14">
    <source>
        <dbReference type="Pfam" id="PF18404"/>
    </source>
</evidence>
<evidence type="ECO:0000259" key="11">
    <source>
        <dbReference type="Pfam" id="PF18401"/>
    </source>
</evidence>
<dbReference type="GO" id="GO:0051082">
    <property type="term" value="F:unfolded protein binding"/>
    <property type="evidence" value="ECO:0007669"/>
    <property type="project" value="TreeGrafter"/>
</dbReference>
<feature type="domain" description="UDP-glucose:glycoprotein glucosyltransferase thioredoxin-like" evidence="13">
    <location>
        <begin position="673"/>
        <end position="833"/>
    </location>
</feature>
<comment type="cofactor">
    <cofactor evidence="1">
        <name>Ca(2+)</name>
        <dbReference type="ChEBI" id="CHEBI:29108"/>
    </cofactor>
</comment>
<comment type="similarity">
    <text evidence="4">Belongs to the glycosyltransferase 8 family.</text>
</comment>
<feature type="domain" description="UGGT thioredoxin-like" evidence="11">
    <location>
        <begin position="263"/>
        <end position="389"/>
    </location>
</feature>
<dbReference type="InterPro" id="IPR009448">
    <property type="entry name" value="UDP-g_GGtrans"/>
</dbReference>
<keyword evidence="5 15" id="KW-0808">Transferase</keyword>
<feature type="region of interest" description="Disordered" evidence="9">
    <location>
        <begin position="1430"/>
        <end position="1468"/>
    </location>
</feature>
<accession>A0A1Y1UNY4</accession>
<dbReference type="InParanoid" id="A0A1Y1UNY4"/>
<evidence type="ECO:0000256" key="6">
    <source>
        <dbReference type="ARBA" id="ARBA00022729"/>
    </source>
</evidence>
<dbReference type="InterPro" id="IPR040525">
    <property type="entry name" value="UGGT_TRXL_4"/>
</dbReference>
<dbReference type="GO" id="GO:0005788">
    <property type="term" value="C:endoplasmic reticulum lumen"/>
    <property type="evidence" value="ECO:0007669"/>
    <property type="project" value="UniProtKB-SubCell"/>
</dbReference>
<feature type="non-terminal residue" evidence="15">
    <location>
        <position position="1"/>
    </location>
</feature>
<proteinExistence type="inferred from homology"/>
<dbReference type="PANTHER" id="PTHR11226:SF0">
    <property type="entry name" value="UDP-GLUCOSE:GLYCOPROTEIN GLUCOSYLTRANSFERASE"/>
    <property type="match status" value="1"/>
</dbReference>
<dbReference type="FunFam" id="3.90.550.10:FF:000065">
    <property type="entry name" value="UDP-glucose:glycoprotein glucosyltransferase, putative"/>
    <property type="match status" value="1"/>
</dbReference>
<sequence length="1468" mass="162960">MLSPLLRPYRDKMRTLACLALLGLTRLISGSSPPLIISLETGWPAPPLLHEILETVYDESPSAYFALLGLLPHEELSPEKTLSTILHLIDSHSLLPDPSSLSTLHYALGLHTAVPRIEAFYNWYEASIDEHRLGVEGCGSWVEYKGKGYCNAEDLDAAMADTFSTANPMDLLPFDHARDAVGILYYDPSSQPFDVDRFIVRYKPARQTHQTPMSGYGVELALKRTDYLVVDDRQAKSQGKATQWTHSGPFDDVLGSNPWQELSIPLTANETNNLGLKAASLIMSSPDPLAALTHLSQDFPKYSAALARKVNVSGPISEAIGRMLSQPVPVRGIFINGKLHAESEIDAYSLLNTLRTERDLAKSLVDLGLAPSQAIHLLTDSLIGRQQTEDDTSDGLVDASDRHEGGNVIIWWNDIEKDSRYKGWSTSISGYLRPLYPGQMHSVRRNTFNAVVILDLSYPSSLEIITEQIIAVIKGGIPIRFGVVPMLSNDASVAMANLLQYCVKTFGRGYTRELLIKIHAATPRNARVSINTMHQAYEVVSADSDKEHLPFEQVIASDSTDEVRQYLSRLAATTGQGHIFLNGKYIPLHSQWMQYLSGELMTQVNFLQQQLIADVVTDENISTLFYDLPSTSLRRNLLIVPSATDNKLRIVSLDKVFPAEAYEQLIYPDREVLGSVWIVGDLNSEEGRKLVSNAVTYLQDSASTGLGFLHTPFRRQGVPCLIDGLIKSGRLGKMSPAELASTLDGLDENQSCSDDTIGPKIAEALGITTSHPYILYNGRLVGPVTEAFVAEDFAALEAYEMRKRVKPVFDLLQTMMDTSTYDKPRLAKVISMASATLASAYTSADDGIFTPTPLPRSREYELASPALTFSVGDEQALVRIAAVLDPISEGAQRAASLLQTMAEMDGVSVSVHLLPAPMMREVPLKRFYRFVSSPRLTFDSHGNPISPEILFEDLPSTPIFTLAMDTPPAWIVSPRQSRLDLDNLVTGSVSDSIHVFFTLKQLLIEGHAREANNAPPRGLQLQLTTEGLQVASDTQVMANLGYMQFKATPGVYHLAIRPGRGTEVYDLESVGNEGWDSAGVNVTGTRIALASFDGMTILPRFVRRPGMETANVLVEAPVTVSYPQAVFSRMKEMVGLAPKPAVKNADINIFTVASGLLYERFASIMILSVMKHTTSTVKFWFIENFLSPEFLEFLPKMAEEYNFQYEFVTYKWPRWLRAQTEKQRIIWAYKILFLDVLFPMNLDKVIFVDADQIVRVDMKELVDVDLHDHVYGYPPMGNSREEMEGFRFWKTGYWRDALRGRPYHISALYVVDLKRFRQLATGDRLRGQYHALSADPGSLANLDQDLPNSMQDQIPIFTLEQDWLWCQTWCDDESLATAKTIDLCQNPLTKEPKLVRARQIPEWDTYDQEIAAFAARVSKGDMGLAASVDDLASGPVTAGDKSDDLAKKDGTGTPDASEGESGHLPDEL</sequence>
<evidence type="ECO:0000256" key="4">
    <source>
        <dbReference type="ARBA" id="ARBA00006351"/>
    </source>
</evidence>
<dbReference type="CDD" id="cd06432">
    <property type="entry name" value="GT8_HUGT1_C_like"/>
    <property type="match status" value="1"/>
</dbReference>
<protein>
    <submittedName>
        <fullName evidence="15">UDP-glucose:Glyco protein glucosyltransferase-domain-containing protein</fullName>
    </submittedName>
</protein>
<dbReference type="SUPFAM" id="SSF53448">
    <property type="entry name" value="Nucleotide-diphospho-sugar transferases"/>
    <property type="match status" value="1"/>
</dbReference>
<dbReference type="InterPro" id="IPR029044">
    <property type="entry name" value="Nucleotide-diphossugar_trans"/>
</dbReference>
<dbReference type="RefSeq" id="XP_021873514.1">
    <property type="nucleotide sequence ID" value="XM_022014640.1"/>
</dbReference>
<evidence type="ECO:0000256" key="1">
    <source>
        <dbReference type="ARBA" id="ARBA00001913"/>
    </source>
</evidence>
<dbReference type="GeneID" id="33556448"/>
<evidence type="ECO:0000256" key="9">
    <source>
        <dbReference type="SAM" id="MobiDB-lite"/>
    </source>
</evidence>
<evidence type="ECO:0000256" key="8">
    <source>
        <dbReference type="ARBA" id="ARBA00023180"/>
    </source>
</evidence>
<dbReference type="EMBL" id="NBSH01000002">
    <property type="protein sequence ID" value="ORX39729.1"/>
    <property type="molecule type" value="Genomic_DNA"/>
</dbReference>
<dbReference type="InterPro" id="IPR040692">
    <property type="entry name" value="UGGT_TRXL_3"/>
</dbReference>
<feature type="domain" description="Glucosyltransferase 24 catalytic" evidence="14">
    <location>
        <begin position="1147"/>
        <end position="1412"/>
    </location>
</feature>
<dbReference type="OrthoDB" id="27683at2759"/>
<dbReference type="UniPathway" id="UPA00378"/>
<dbReference type="Pfam" id="PF18402">
    <property type="entry name" value="Thioredoxin_14"/>
    <property type="match status" value="1"/>
</dbReference>
<reference evidence="15 16" key="1">
    <citation type="submission" date="2017-03" db="EMBL/GenBank/DDBJ databases">
        <title>Widespread Adenine N6-methylation of Active Genes in Fungi.</title>
        <authorList>
            <consortium name="DOE Joint Genome Institute"/>
            <person name="Mondo S.J."/>
            <person name="Dannebaum R.O."/>
            <person name="Kuo R.C."/>
            <person name="Louie K.B."/>
            <person name="Bewick A.J."/>
            <person name="Labutti K."/>
            <person name="Haridas S."/>
            <person name="Kuo A."/>
            <person name="Salamov A."/>
            <person name="Ahrendt S.R."/>
            <person name="Lau R."/>
            <person name="Bowen B.P."/>
            <person name="Lipzen A."/>
            <person name="Sullivan W."/>
            <person name="Andreopoulos W.B."/>
            <person name="Clum A."/>
            <person name="Lindquist E."/>
            <person name="Daum C."/>
            <person name="Northen T.R."/>
            <person name="Ramamoorthy G."/>
            <person name="Schmitz R.J."/>
            <person name="Gryganskyi A."/>
            <person name="Culley D."/>
            <person name="Magnuson J."/>
            <person name="James T.Y."/>
            <person name="O'Malley M.A."/>
            <person name="Stajich J.E."/>
            <person name="Spatafora J.W."/>
            <person name="Visel A."/>
            <person name="Grigoriev I.V."/>
        </authorList>
    </citation>
    <scope>NUCLEOTIDE SEQUENCE [LARGE SCALE GENOMIC DNA]</scope>
    <source>
        <strain evidence="15 16">NRRL Y-17943</strain>
    </source>
</reference>
<dbReference type="InterPro" id="IPR040694">
    <property type="entry name" value="UGGT_TRXL_2"/>
</dbReference>
<keyword evidence="8" id="KW-0325">Glycoprotein</keyword>
<evidence type="ECO:0000256" key="3">
    <source>
        <dbReference type="ARBA" id="ARBA00004922"/>
    </source>
</evidence>
<comment type="pathway">
    <text evidence="3">Protein modification; protein glycosylation.</text>
</comment>
<dbReference type="FunCoup" id="A0A1Y1UNY4">
    <property type="interactions" value="408"/>
</dbReference>
<keyword evidence="7" id="KW-0256">Endoplasmic reticulum</keyword>
<evidence type="ECO:0000256" key="7">
    <source>
        <dbReference type="ARBA" id="ARBA00022824"/>
    </source>
</evidence>
<dbReference type="InterPro" id="IPR040497">
    <property type="entry name" value="Glyco_transf_24"/>
</dbReference>
<dbReference type="Pfam" id="PF06427">
    <property type="entry name" value="UDP-g_GGTase"/>
    <property type="match status" value="1"/>
</dbReference>
<comment type="subcellular location">
    <subcellularLocation>
        <location evidence="2">Endoplasmic reticulum lumen</location>
    </subcellularLocation>
</comment>
<evidence type="ECO:0000313" key="15">
    <source>
        <dbReference type="EMBL" id="ORX39729.1"/>
    </source>
</evidence>
<evidence type="ECO:0000259" key="10">
    <source>
        <dbReference type="Pfam" id="PF18400"/>
    </source>
</evidence>
<feature type="domain" description="UGGT thioredoxin-like" evidence="12">
    <location>
        <begin position="397"/>
        <end position="639"/>
    </location>
</feature>
<dbReference type="Gene3D" id="3.90.550.10">
    <property type="entry name" value="Spore Coat Polysaccharide Biosynthesis Protein SpsA, Chain A"/>
    <property type="match status" value="1"/>
</dbReference>
<evidence type="ECO:0000259" key="12">
    <source>
        <dbReference type="Pfam" id="PF18402"/>
    </source>
</evidence>
<dbReference type="PANTHER" id="PTHR11226">
    <property type="entry name" value="UDP-GLUCOSE GLYCOPROTEIN:GLUCOSYLTRANSFERASE"/>
    <property type="match status" value="1"/>
</dbReference>
<evidence type="ECO:0000259" key="13">
    <source>
        <dbReference type="Pfam" id="PF18403"/>
    </source>
</evidence>
<comment type="caution">
    <text evidence="15">The sequence shown here is derived from an EMBL/GenBank/DDBJ whole genome shotgun (WGS) entry which is preliminary data.</text>
</comment>
<dbReference type="GO" id="GO:0018279">
    <property type="term" value="P:protein N-linked glycosylation via asparagine"/>
    <property type="evidence" value="ECO:0007669"/>
    <property type="project" value="TreeGrafter"/>
</dbReference>
<name>A0A1Y1UNY4_9TREE</name>
<dbReference type="GO" id="GO:0036503">
    <property type="term" value="P:ERAD pathway"/>
    <property type="evidence" value="ECO:0007669"/>
    <property type="project" value="TreeGrafter"/>
</dbReference>